<dbReference type="SUPFAM" id="SSF52266">
    <property type="entry name" value="SGNH hydrolase"/>
    <property type="match status" value="1"/>
</dbReference>
<keyword evidence="2" id="KW-1185">Reference proteome</keyword>
<reference evidence="1 2" key="1">
    <citation type="submission" date="2023-11" db="EMBL/GenBank/DDBJ databases">
        <title>Coraliomargarita sp. nov., isolated from marine algae.</title>
        <authorList>
            <person name="Lee J.K."/>
            <person name="Baek J.H."/>
            <person name="Kim J.M."/>
            <person name="Choi D.G."/>
            <person name="Jeon C.O."/>
        </authorList>
    </citation>
    <scope>NUCLEOTIDE SEQUENCE [LARGE SCALE GENOMIC DNA]</scope>
    <source>
        <strain evidence="1 2">J2-16</strain>
    </source>
</reference>
<name>A0ABZ0RLM2_9BACT</name>
<sequence>MTPETPPSIEPRNAAEAQLQNEFASKVSAETYQKWLAYVASSQPEKKAWLQTLEANLGGFYFPHYLNETLFKDDYDPNTDCWAYVKDDPKLARLLIIGDSISRAYTATVRQLLREVANVHRAPANCGPSSNFMHDGETWLLQNGSNQWDYIIVNFGIHDGKNPDGYEQRLRLIFERLKATKVRQIFWVRTTPWGLDASVFDNIEGDSSRITNPTSDRIALEFGLNIIDAHALMHPLLHSDLNRSDFSHWTEAAYQLLGNFIANEAKKKLPK</sequence>
<dbReference type="RefSeq" id="WP_319833291.1">
    <property type="nucleotide sequence ID" value="NZ_CP138858.1"/>
</dbReference>
<evidence type="ECO:0000313" key="2">
    <source>
        <dbReference type="Proteomes" id="UP001324993"/>
    </source>
</evidence>
<dbReference type="Gene3D" id="3.40.50.1110">
    <property type="entry name" value="SGNH hydrolase"/>
    <property type="match status" value="1"/>
</dbReference>
<keyword evidence="1" id="KW-0378">Hydrolase</keyword>
<dbReference type="GO" id="GO:0016787">
    <property type="term" value="F:hydrolase activity"/>
    <property type="evidence" value="ECO:0007669"/>
    <property type="project" value="UniProtKB-KW"/>
</dbReference>
<gene>
    <name evidence="1" type="ORF">SH580_01790</name>
</gene>
<dbReference type="Proteomes" id="UP001324993">
    <property type="component" value="Chromosome"/>
</dbReference>
<proteinExistence type="predicted"/>
<accession>A0ABZ0RLM2</accession>
<dbReference type="EMBL" id="CP138858">
    <property type="protein sequence ID" value="WPJ96432.1"/>
    <property type="molecule type" value="Genomic_DNA"/>
</dbReference>
<dbReference type="InterPro" id="IPR036514">
    <property type="entry name" value="SGNH_hydro_sf"/>
</dbReference>
<evidence type="ECO:0000313" key="1">
    <source>
        <dbReference type="EMBL" id="WPJ96432.1"/>
    </source>
</evidence>
<organism evidence="1 2">
    <name type="scientific">Coraliomargarita algicola</name>
    <dbReference type="NCBI Taxonomy" id="3092156"/>
    <lineage>
        <taxon>Bacteria</taxon>
        <taxon>Pseudomonadati</taxon>
        <taxon>Verrucomicrobiota</taxon>
        <taxon>Opitutia</taxon>
        <taxon>Puniceicoccales</taxon>
        <taxon>Coraliomargaritaceae</taxon>
        <taxon>Coraliomargarita</taxon>
    </lineage>
</organism>
<protein>
    <submittedName>
        <fullName evidence="1">SGNH/GDSL hydrolase family protein</fullName>
    </submittedName>
</protein>
<dbReference type="CDD" id="cd00229">
    <property type="entry name" value="SGNH_hydrolase"/>
    <property type="match status" value="1"/>
</dbReference>